<dbReference type="Proteomes" id="UP000077202">
    <property type="component" value="Unassembled WGS sequence"/>
</dbReference>
<evidence type="ECO:0000256" key="1">
    <source>
        <dbReference type="SAM" id="Phobius"/>
    </source>
</evidence>
<keyword evidence="1" id="KW-1133">Transmembrane helix</keyword>
<accession>A0A176WQZ4</accession>
<sequence length="118" mass="13076">MSAEGGPGEYWKRQASPVSRIVNPELHVKPNVLVAAIGTGIFALILGNMMWTKYSVEKQQKKRRRVALKSGFKAAVEKVRCGERDVVVTETIVDDEREDLLQETVLPCRFSSADVASS</sequence>
<feature type="transmembrane region" description="Helical" evidence="1">
    <location>
        <begin position="32"/>
        <end position="54"/>
    </location>
</feature>
<dbReference type="EMBL" id="LVLJ01000325">
    <property type="protein sequence ID" value="OAE34722.1"/>
    <property type="molecule type" value="Genomic_DNA"/>
</dbReference>
<evidence type="ECO:0000313" key="3">
    <source>
        <dbReference type="Proteomes" id="UP000077202"/>
    </source>
</evidence>
<keyword evidence="3" id="KW-1185">Reference proteome</keyword>
<keyword evidence="1" id="KW-0812">Transmembrane</keyword>
<protein>
    <submittedName>
        <fullName evidence="2">Uncharacterized protein</fullName>
    </submittedName>
</protein>
<keyword evidence="1" id="KW-0472">Membrane</keyword>
<comment type="caution">
    <text evidence="2">The sequence shown here is derived from an EMBL/GenBank/DDBJ whole genome shotgun (WGS) entry which is preliminary data.</text>
</comment>
<name>A0A176WQZ4_MARPO</name>
<dbReference type="AlphaFoldDB" id="A0A176WQZ4"/>
<proteinExistence type="predicted"/>
<organism evidence="2 3">
    <name type="scientific">Marchantia polymorpha subsp. ruderalis</name>
    <dbReference type="NCBI Taxonomy" id="1480154"/>
    <lineage>
        <taxon>Eukaryota</taxon>
        <taxon>Viridiplantae</taxon>
        <taxon>Streptophyta</taxon>
        <taxon>Embryophyta</taxon>
        <taxon>Marchantiophyta</taxon>
        <taxon>Marchantiopsida</taxon>
        <taxon>Marchantiidae</taxon>
        <taxon>Marchantiales</taxon>
        <taxon>Marchantiaceae</taxon>
        <taxon>Marchantia</taxon>
    </lineage>
</organism>
<evidence type="ECO:0000313" key="2">
    <source>
        <dbReference type="EMBL" id="OAE34722.1"/>
    </source>
</evidence>
<gene>
    <name evidence="2" type="ORF">AXG93_700s1040</name>
</gene>
<dbReference type="Pfam" id="PF14937">
    <property type="entry name" value="DUF4500"/>
    <property type="match status" value="1"/>
</dbReference>
<reference evidence="2" key="1">
    <citation type="submission" date="2016-03" db="EMBL/GenBank/DDBJ databases">
        <title>Mechanisms controlling the formation of the plant cell surface in tip-growing cells are functionally conserved among land plants.</title>
        <authorList>
            <person name="Honkanen S."/>
            <person name="Jones V.A."/>
            <person name="Morieri G."/>
            <person name="Champion C."/>
            <person name="Hetherington A.J."/>
            <person name="Kelly S."/>
            <person name="Saint-Marcoux D."/>
            <person name="Proust H."/>
            <person name="Prescott H."/>
            <person name="Dolan L."/>
        </authorList>
    </citation>
    <scope>NUCLEOTIDE SEQUENCE [LARGE SCALE GENOMIC DNA]</scope>
    <source>
        <tissue evidence="2">Whole gametophyte</tissue>
    </source>
</reference>
<dbReference type="InterPro" id="IPR026686">
    <property type="entry name" value="UPF0708"/>
</dbReference>